<dbReference type="PANTHER" id="PTHR19963:SF30">
    <property type="entry name" value="ENDONUCLEASE_EXONUCLEASE_PHOSPHATASE DOMAIN-CONTAINING PROTEIN"/>
    <property type="match status" value="1"/>
</dbReference>
<dbReference type="SMART" id="SM00343">
    <property type="entry name" value="ZnF_C2HC"/>
    <property type="match status" value="1"/>
</dbReference>
<feature type="compositionally biased region" description="Basic and acidic residues" evidence="2">
    <location>
        <begin position="482"/>
        <end position="496"/>
    </location>
</feature>
<feature type="compositionally biased region" description="Polar residues" evidence="2">
    <location>
        <begin position="497"/>
        <end position="509"/>
    </location>
</feature>
<gene>
    <name evidence="4" type="ORF">MEDL_4656</name>
</gene>
<dbReference type="PROSITE" id="PS50158">
    <property type="entry name" value="ZF_CCHC"/>
    <property type="match status" value="1"/>
</dbReference>
<evidence type="ECO:0000259" key="3">
    <source>
        <dbReference type="PROSITE" id="PS50158"/>
    </source>
</evidence>
<dbReference type="PANTHER" id="PTHR19963">
    <property type="entry name" value="CCHC-TYPE DOMAIN-CONTAINING PROTEIN"/>
    <property type="match status" value="1"/>
</dbReference>
<feature type="region of interest" description="Disordered" evidence="2">
    <location>
        <begin position="482"/>
        <end position="536"/>
    </location>
</feature>
<keyword evidence="1" id="KW-0862">Zinc</keyword>
<feature type="compositionally biased region" description="Polar residues" evidence="2">
    <location>
        <begin position="182"/>
        <end position="203"/>
    </location>
</feature>
<comment type="caution">
    <text evidence="4">The sequence shown here is derived from an EMBL/GenBank/DDBJ whole genome shotgun (WGS) entry which is preliminary data.</text>
</comment>
<dbReference type="SUPFAM" id="SSF57756">
    <property type="entry name" value="Retrovirus zinc finger-like domains"/>
    <property type="match status" value="1"/>
</dbReference>
<dbReference type="InterPro" id="IPR036875">
    <property type="entry name" value="Znf_CCHC_sf"/>
</dbReference>
<dbReference type="InterPro" id="IPR001878">
    <property type="entry name" value="Znf_CCHC"/>
</dbReference>
<keyword evidence="1" id="KW-0863">Zinc-finger</keyword>
<evidence type="ECO:0000313" key="5">
    <source>
        <dbReference type="Proteomes" id="UP000683360"/>
    </source>
</evidence>
<dbReference type="OrthoDB" id="6102830at2759"/>
<dbReference type="AlphaFoldDB" id="A0A8S3Q0S6"/>
<protein>
    <recommendedName>
        <fullName evidence="3">CCHC-type domain-containing protein</fullName>
    </recommendedName>
</protein>
<feature type="region of interest" description="Disordered" evidence="2">
    <location>
        <begin position="179"/>
        <end position="214"/>
    </location>
</feature>
<dbReference type="EMBL" id="CAJPWZ010000288">
    <property type="protein sequence ID" value="CAG2189327.1"/>
    <property type="molecule type" value="Genomic_DNA"/>
</dbReference>
<dbReference type="Pfam" id="PF00098">
    <property type="entry name" value="zf-CCHC"/>
    <property type="match status" value="1"/>
</dbReference>
<dbReference type="GO" id="GO:0008270">
    <property type="term" value="F:zinc ion binding"/>
    <property type="evidence" value="ECO:0007669"/>
    <property type="project" value="UniProtKB-KW"/>
</dbReference>
<sequence>MNLRHRQLPPPMFLNNGGSPRAPLCSVNSNFSGLTRENETQIVSNSAPGASGIISDTYRSITSVNNFNSSMAGPSISNFNTISSPSTRLNSQSYPAWGLHTNISTNSINVSSYSNPMNSTTNLTQPMTANQTNTMTNLSRPRTSSLSDSNLNRSTYVNHQPDEVMELRRRIQELEREKEFNTRQTMTTESQPSAHSMQSQYRNYGNHGNGEQQPYRWNQQNSIYYPDTRFSETAYPMRNRTESFASQDSYKSRLPFFNGKGDWKTFMVQFQIIAERNNWSPRQQTEEILLVLKDEALTFATELAPEVRTSFMLFNSEMERRFGNNNFPETYRRELQTIKKQYKESIHEYAARIEGMVRKAYPGMDKQLFNNISIEYMLSGLPDQSLAYDVLTKRPKTMEETINLVTWHLTCKNGMKGKTQIRQVETMEEEEEYDYEDLNCRKAGPQRFVTEERLNQFGRDMKESMTRDITKAVGEIVEEKLNNQTTEKRPYREKQQKPNSKCYSCNQAGHYSRDCPTKKNGKQQYKNSTEENSLNK</sequence>
<feature type="region of interest" description="Disordered" evidence="2">
    <location>
        <begin position="132"/>
        <end position="155"/>
    </location>
</feature>
<feature type="compositionally biased region" description="Polar residues" evidence="2">
    <location>
        <begin position="522"/>
        <end position="536"/>
    </location>
</feature>
<keyword evidence="5" id="KW-1185">Reference proteome</keyword>
<dbReference type="GO" id="GO:0003676">
    <property type="term" value="F:nucleic acid binding"/>
    <property type="evidence" value="ECO:0007669"/>
    <property type="project" value="InterPro"/>
</dbReference>
<evidence type="ECO:0000313" key="4">
    <source>
        <dbReference type="EMBL" id="CAG2189327.1"/>
    </source>
</evidence>
<feature type="domain" description="CCHC-type" evidence="3">
    <location>
        <begin position="501"/>
        <end position="516"/>
    </location>
</feature>
<organism evidence="4 5">
    <name type="scientific">Mytilus edulis</name>
    <name type="common">Blue mussel</name>
    <dbReference type="NCBI Taxonomy" id="6550"/>
    <lineage>
        <taxon>Eukaryota</taxon>
        <taxon>Metazoa</taxon>
        <taxon>Spiralia</taxon>
        <taxon>Lophotrochozoa</taxon>
        <taxon>Mollusca</taxon>
        <taxon>Bivalvia</taxon>
        <taxon>Autobranchia</taxon>
        <taxon>Pteriomorphia</taxon>
        <taxon>Mytilida</taxon>
        <taxon>Mytiloidea</taxon>
        <taxon>Mytilidae</taxon>
        <taxon>Mytilinae</taxon>
        <taxon>Mytilus</taxon>
    </lineage>
</organism>
<dbReference type="Gene3D" id="4.10.60.10">
    <property type="entry name" value="Zinc finger, CCHC-type"/>
    <property type="match status" value="1"/>
</dbReference>
<name>A0A8S3Q0S6_MYTED</name>
<accession>A0A8S3Q0S6</accession>
<reference evidence="4" key="1">
    <citation type="submission" date="2021-03" db="EMBL/GenBank/DDBJ databases">
        <authorList>
            <person name="Bekaert M."/>
        </authorList>
    </citation>
    <scope>NUCLEOTIDE SEQUENCE</scope>
</reference>
<keyword evidence="1" id="KW-0479">Metal-binding</keyword>
<evidence type="ECO:0000256" key="1">
    <source>
        <dbReference type="PROSITE-ProRule" id="PRU00047"/>
    </source>
</evidence>
<dbReference type="Proteomes" id="UP000683360">
    <property type="component" value="Unassembled WGS sequence"/>
</dbReference>
<proteinExistence type="predicted"/>
<evidence type="ECO:0000256" key="2">
    <source>
        <dbReference type="SAM" id="MobiDB-lite"/>
    </source>
</evidence>